<sequence>MRIDKTHRIGSRSASFAWILTVAGILLLWSGNAAARERVQTGIEVLRESGFEPLRGKRVGLVTNPTGVDSRLVSTIDILDSAAKRGTFQLVALYGPEHGVRGNVTAGERVASGRDPKSGVPVLSLYGATRKPTPQMLAGVDLLVFDIQDIGTRSYTYLSTLGRVMEAAAENHIPVLVLDRPNPLGGLRVEGNEQLAPGYTSFVSAYPVPYVHGMTLGEAARMLNEEGLLAGGVRCELQVVPMKGWNREMTWNSCGLPWVPTSPHIPTPESALFYPATGTVGELGTLHIGVGYTLPFQTLAAPWITDAEGLCQRLEATPALRGFRFRPIHYRPFYGSGREAEQHGVQIYPTDSANLSSLTLLPFYVMQELAAMYPDQKPLSTAAESRRAMFDKVLGSNRLRTLFIGAGRRVTPAMVQFWQPSAKFMARRARHLLY</sequence>
<proteinExistence type="predicted"/>
<organism evidence="3 4">
    <name type="scientific">Candidatus Rikenella faecigallinarum</name>
    <dbReference type="NCBI Taxonomy" id="2838745"/>
    <lineage>
        <taxon>Bacteria</taxon>
        <taxon>Pseudomonadati</taxon>
        <taxon>Bacteroidota</taxon>
        <taxon>Bacteroidia</taxon>
        <taxon>Bacteroidales</taxon>
        <taxon>Rikenellaceae</taxon>
        <taxon>Rikenella</taxon>
    </lineage>
</organism>
<dbReference type="InterPro" id="IPR048502">
    <property type="entry name" value="NamZ_N"/>
</dbReference>
<accession>A0A9D1QDS9</accession>
<dbReference type="PANTHER" id="PTHR42915:SF1">
    <property type="entry name" value="PEPTIDOGLYCAN BETA-N-ACETYLMURAMIDASE NAMZ"/>
    <property type="match status" value="1"/>
</dbReference>
<evidence type="ECO:0000259" key="2">
    <source>
        <dbReference type="Pfam" id="PF20732"/>
    </source>
</evidence>
<dbReference type="Pfam" id="PF07075">
    <property type="entry name" value="NamZ_N"/>
    <property type="match status" value="1"/>
</dbReference>
<dbReference type="Gene3D" id="3.90.1150.140">
    <property type="match status" value="1"/>
</dbReference>
<dbReference type="AlphaFoldDB" id="A0A9D1QDS9"/>
<feature type="domain" description="Peptidoglycan beta-N-acetylmuramidase NamZ C-terminal" evidence="2">
    <location>
        <begin position="272"/>
        <end position="434"/>
    </location>
</feature>
<dbReference type="Pfam" id="PF20732">
    <property type="entry name" value="NamZ_C"/>
    <property type="match status" value="1"/>
</dbReference>
<evidence type="ECO:0000313" key="4">
    <source>
        <dbReference type="Proteomes" id="UP000823926"/>
    </source>
</evidence>
<reference evidence="3" key="1">
    <citation type="journal article" date="2021" name="PeerJ">
        <title>Extensive microbial diversity within the chicken gut microbiome revealed by metagenomics and culture.</title>
        <authorList>
            <person name="Gilroy R."/>
            <person name="Ravi A."/>
            <person name="Getino M."/>
            <person name="Pursley I."/>
            <person name="Horton D.L."/>
            <person name="Alikhan N.F."/>
            <person name="Baker D."/>
            <person name="Gharbi K."/>
            <person name="Hall N."/>
            <person name="Watson M."/>
            <person name="Adriaenssens E.M."/>
            <person name="Foster-Nyarko E."/>
            <person name="Jarju S."/>
            <person name="Secka A."/>
            <person name="Antonio M."/>
            <person name="Oren A."/>
            <person name="Chaudhuri R.R."/>
            <person name="La Ragione R."/>
            <person name="Hildebrand F."/>
            <person name="Pallen M.J."/>
        </authorList>
    </citation>
    <scope>NUCLEOTIDE SEQUENCE</scope>
    <source>
        <strain evidence="3">ChiBcec15-1070</strain>
    </source>
</reference>
<protein>
    <submittedName>
        <fullName evidence="3">DUF1343 domain-containing protein</fullName>
    </submittedName>
</protein>
<gene>
    <name evidence="3" type="ORF">H9888_07015</name>
</gene>
<dbReference type="InterPro" id="IPR008302">
    <property type="entry name" value="NamZ"/>
</dbReference>
<dbReference type="EMBL" id="DXHL01000032">
    <property type="protein sequence ID" value="HIW11228.1"/>
    <property type="molecule type" value="Genomic_DNA"/>
</dbReference>
<comment type="caution">
    <text evidence="3">The sequence shown here is derived from an EMBL/GenBank/DDBJ whole genome shotgun (WGS) entry which is preliminary data.</text>
</comment>
<reference evidence="3" key="2">
    <citation type="submission" date="2021-04" db="EMBL/GenBank/DDBJ databases">
        <authorList>
            <person name="Gilroy R."/>
        </authorList>
    </citation>
    <scope>NUCLEOTIDE SEQUENCE</scope>
    <source>
        <strain evidence="3">ChiBcec15-1070</strain>
    </source>
</reference>
<dbReference type="Proteomes" id="UP000823926">
    <property type="component" value="Unassembled WGS sequence"/>
</dbReference>
<dbReference type="PANTHER" id="PTHR42915">
    <property type="entry name" value="HYPOTHETICAL 460 KDA PROTEIN IN FEUA-SIGW INTERGENIC REGION [PRECURSOR]"/>
    <property type="match status" value="1"/>
</dbReference>
<dbReference type="GO" id="GO:0033922">
    <property type="term" value="F:peptidoglycan beta-N-acetylmuramidase activity"/>
    <property type="evidence" value="ECO:0007669"/>
    <property type="project" value="InterPro"/>
</dbReference>
<dbReference type="Gene3D" id="3.40.50.12170">
    <property type="entry name" value="Uncharacterised protein PF07075, DUF1343"/>
    <property type="match status" value="1"/>
</dbReference>
<dbReference type="InterPro" id="IPR048503">
    <property type="entry name" value="NamZ_C"/>
</dbReference>
<dbReference type="PIRSF" id="PIRSF016719">
    <property type="entry name" value="UCP016719"/>
    <property type="match status" value="1"/>
</dbReference>
<name>A0A9D1QDS9_9BACT</name>
<evidence type="ECO:0000313" key="3">
    <source>
        <dbReference type="EMBL" id="HIW11228.1"/>
    </source>
</evidence>
<evidence type="ECO:0000259" key="1">
    <source>
        <dbReference type="Pfam" id="PF07075"/>
    </source>
</evidence>
<feature type="domain" description="Peptidoglycan beta-N-acetylmuramidase NamZ N-terminal" evidence="1">
    <location>
        <begin position="59"/>
        <end position="268"/>
    </location>
</feature>